<evidence type="ECO:0000256" key="7">
    <source>
        <dbReference type="RuleBase" id="RU366048"/>
    </source>
</evidence>
<comment type="subunit">
    <text evidence="3">Component of a prohibitin multimeric complex in mitochondrial membranes.</text>
</comment>
<dbReference type="OrthoDB" id="275637at2759"/>
<evidence type="ECO:0000259" key="8">
    <source>
        <dbReference type="SMART" id="SM00244"/>
    </source>
</evidence>
<dbReference type="InterPro" id="IPR001107">
    <property type="entry name" value="Band_7"/>
</dbReference>
<dbReference type="EMBL" id="NKXS01001397">
    <property type="protein sequence ID" value="PIN18800.1"/>
    <property type="molecule type" value="Genomic_DNA"/>
</dbReference>
<gene>
    <name evidence="9" type="ORF">CDL12_08527</name>
</gene>
<evidence type="ECO:0000256" key="6">
    <source>
        <dbReference type="ARBA" id="ARBA00023136"/>
    </source>
</evidence>
<dbReference type="Proteomes" id="UP000231279">
    <property type="component" value="Unassembled WGS sequence"/>
</dbReference>
<dbReference type="PRINTS" id="PR00679">
    <property type="entry name" value="PROHIBITIN"/>
</dbReference>
<keyword evidence="10" id="KW-1185">Reference proteome</keyword>
<keyword evidence="4 7" id="KW-0999">Mitochondrion inner membrane</keyword>
<protein>
    <recommendedName>
        <fullName evidence="7">Prohibitin</fullName>
    </recommendedName>
</protein>
<sequence>MLKEDRELELNYLAGTRNKVYREGTHFTFPFLEWPIVYDIHARTLFLTCNAIACMRMKIGLRVLSRPVADQLPTIYRTLGKDYNNCILPSIAQETLKAVTVSQEIHNLLTDRAASFHIAANDVYIINLTFGKEFTAAIEAKHVAAEEAERAKYIVEKAEQDKKNTIIRAQGEAKNSLLVGKAIGNNRSSITLRRIEASREIAKTVSESKSRVLLNTEELILNVQVL</sequence>
<dbReference type="PANTHER" id="PTHR23222:SF1">
    <property type="entry name" value="PROHIBITIN-2"/>
    <property type="match status" value="1"/>
</dbReference>
<evidence type="ECO:0000256" key="2">
    <source>
        <dbReference type="ARBA" id="ARBA00009658"/>
    </source>
</evidence>
<evidence type="ECO:0000256" key="1">
    <source>
        <dbReference type="ARBA" id="ARBA00004140"/>
    </source>
</evidence>
<name>A0A2G9HND2_9LAMI</name>
<evidence type="ECO:0000256" key="4">
    <source>
        <dbReference type="ARBA" id="ARBA00022792"/>
    </source>
</evidence>
<dbReference type="GO" id="GO:0005743">
    <property type="term" value="C:mitochondrial inner membrane"/>
    <property type="evidence" value="ECO:0007669"/>
    <property type="project" value="UniProtKB-SubCell"/>
</dbReference>
<reference evidence="10" key="1">
    <citation type="journal article" date="2018" name="Gigascience">
        <title>Genome assembly of the Pink Ipe (Handroanthus impetiginosus, Bignoniaceae), a highly valued, ecologically keystone Neotropical timber forest tree.</title>
        <authorList>
            <person name="Silva-Junior O.B."/>
            <person name="Grattapaglia D."/>
            <person name="Novaes E."/>
            <person name="Collevatti R.G."/>
        </authorList>
    </citation>
    <scope>NUCLEOTIDE SEQUENCE [LARGE SCALE GENOMIC DNA]</scope>
    <source>
        <strain evidence="10">cv. UFG-1</strain>
    </source>
</reference>
<evidence type="ECO:0000256" key="3">
    <source>
        <dbReference type="ARBA" id="ARBA00011786"/>
    </source>
</evidence>
<evidence type="ECO:0000313" key="9">
    <source>
        <dbReference type="EMBL" id="PIN18800.1"/>
    </source>
</evidence>
<keyword evidence="5" id="KW-0496">Mitochondrion</keyword>
<feature type="domain" description="Band 7" evidence="8">
    <location>
        <begin position="1"/>
        <end position="142"/>
    </location>
</feature>
<evidence type="ECO:0000256" key="5">
    <source>
        <dbReference type="ARBA" id="ARBA00023128"/>
    </source>
</evidence>
<dbReference type="GO" id="GO:0007005">
    <property type="term" value="P:mitochondrion organization"/>
    <property type="evidence" value="ECO:0007669"/>
    <property type="project" value="TreeGrafter"/>
</dbReference>
<evidence type="ECO:0000313" key="10">
    <source>
        <dbReference type="Proteomes" id="UP000231279"/>
    </source>
</evidence>
<comment type="caution">
    <text evidence="9">The sequence shown here is derived from an EMBL/GenBank/DDBJ whole genome shotgun (WGS) entry which is preliminary data.</text>
</comment>
<dbReference type="CDD" id="cd03401">
    <property type="entry name" value="SPFH_prohibitin"/>
    <property type="match status" value="1"/>
</dbReference>
<dbReference type="InterPro" id="IPR000163">
    <property type="entry name" value="Prohibitin"/>
</dbReference>
<keyword evidence="6" id="KW-0472">Membrane</keyword>
<comment type="similarity">
    <text evidence="2 7">Belongs to the prohibitin family.</text>
</comment>
<proteinExistence type="inferred from homology"/>
<accession>A0A2G9HND2</accession>
<dbReference type="PANTHER" id="PTHR23222">
    <property type="entry name" value="PROHIBITIN"/>
    <property type="match status" value="1"/>
</dbReference>
<dbReference type="AlphaFoldDB" id="A0A2G9HND2"/>
<organism evidence="9 10">
    <name type="scientific">Handroanthus impetiginosus</name>
    <dbReference type="NCBI Taxonomy" id="429701"/>
    <lineage>
        <taxon>Eukaryota</taxon>
        <taxon>Viridiplantae</taxon>
        <taxon>Streptophyta</taxon>
        <taxon>Embryophyta</taxon>
        <taxon>Tracheophyta</taxon>
        <taxon>Spermatophyta</taxon>
        <taxon>Magnoliopsida</taxon>
        <taxon>eudicotyledons</taxon>
        <taxon>Gunneridae</taxon>
        <taxon>Pentapetalae</taxon>
        <taxon>asterids</taxon>
        <taxon>lamiids</taxon>
        <taxon>Lamiales</taxon>
        <taxon>Bignoniaceae</taxon>
        <taxon>Crescentiina</taxon>
        <taxon>Tabebuia alliance</taxon>
        <taxon>Handroanthus</taxon>
    </lineage>
</organism>
<dbReference type="STRING" id="429701.A0A2G9HND2"/>
<dbReference type="SMART" id="SM00244">
    <property type="entry name" value="PHB"/>
    <property type="match status" value="1"/>
</dbReference>
<comment type="subcellular location">
    <subcellularLocation>
        <location evidence="1">Mitochondrion inner membrane</location>
        <topology evidence="1">Single-pass type II membrane protein</topology>
    </subcellularLocation>
</comment>